<keyword evidence="3" id="KW-1185">Reference proteome</keyword>
<dbReference type="STRING" id="117157.SAMN04489717_5203"/>
<dbReference type="PROSITE" id="PS51186">
    <property type="entry name" value="GNAT"/>
    <property type="match status" value="1"/>
</dbReference>
<gene>
    <name evidence="2" type="ORF">SAMN04489717_5203</name>
</gene>
<evidence type="ECO:0000259" key="1">
    <source>
        <dbReference type="PROSITE" id="PS51186"/>
    </source>
</evidence>
<dbReference type="Pfam" id="PF00583">
    <property type="entry name" value="Acetyltransf_1"/>
    <property type="match status" value="1"/>
</dbReference>
<dbReference type="GO" id="GO:0016747">
    <property type="term" value="F:acyltransferase activity, transferring groups other than amino-acyl groups"/>
    <property type="evidence" value="ECO:0007669"/>
    <property type="project" value="InterPro"/>
</dbReference>
<dbReference type="Gene3D" id="3.40.630.30">
    <property type="match status" value="1"/>
</dbReference>
<organism evidence="2 3">
    <name type="scientific">Actinopolymorpha singaporensis</name>
    <dbReference type="NCBI Taxonomy" id="117157"/>
    <lineage>
        <taxon>Bacteria</taxon>
        <taxon>Bacillati</taxon>
        <taxon>Actinomycetota</taxon>
        <taxon>Actinomycetes</taxon>
        <taxon>Propionibacteriales</taxon>
        <taxon>Actinopolymorphaceae</taxon>
        <taxon>Actinopolymorpha</taxon>
    </lineage>
</organism>
<dbReference type="Pfam" id="PF13312">
    <property type="entry name" value="DUF4081"/>
    <property type="match status" value="1"/>
</dbReference>
<dbReference type="RefSeq" id="WP_092656147.1">
    <property type="nucleotide sequence ID" value="NZ_LT629732.1"/>
</dbReference>
<protein>
    <recommendedName>
        <fullName evidence="1">N-acetyltransferase domain-containing protein</fullName>
    </recommendedName>
</protein>
<feature type="domain" description="N-acetyltransferase" evidence="1">
    <location>
        <begin position="140"/>
        <end position="281"/>
    </location>
</feature>
<evidence type="ECO:0000313" key="3">
    <source>
        <dbReference type="Proteomes" id="UP000198983"/>
    </source>
</evidence>
<dbReference type="Proteomes" id="UP000198983">
    <property type="component" value="Chromosome I"/>
</dbReference>
<dbReference type="SUPFAM" id="SSF55729">
    <property type="entry name" value="Acyl-CoA N-acyltransferases (Nat)"/>
    <property type="match status" value="1"/>
</dbReference>
<dbReference type="InterPro" id="IPR016181">
    <property type="entry name" value="Acyl_CoA_acyltransferase"/>
</dbReference>
<dbReference type="InterPro" id="IPR000182">
    <property type="entry name" value="GNAT_dom"/>
</dbReference>
<dbReference type="InterPro" id="IPR016794">
    <property type="entry name" value="UCP21603_acetyltransf"/>
</dbReference>
<dbReference type="InterPro" id="IPR025289">
    <property type="entry name" value="DUF4081"/>
</dbReference>
<sequence>MLETTERVRLLRTSDLRAVRRLLDADPVTNVFIDARVRAAGSDLRRMGGQLWGYGEGSRLTSLCFAGANLVPVAATPAAVAAFAELALRYGRNCSSVWGPREAVAPLWDALAPTWGPARGVRAEQPFLTTRDQPAVPADPAVRRVRIDELDALYRASVAFFREELGVSPEERDGGAYYRARVAELIARGHAFARFENGEVVFKAEIGVATPRAFQIQGVWVRPDRRGEGLSAPGVAAVTAAGLRDVAPVATLYVNDFNHAARRTYARVGFTHADTFMTVLF</sequence>
<dbReference type="AlphaFoldDB" id="A0A1H1XZK9"/>
<proteinExistence type="predicted"/>
<name>A0A1H1XZK9_9ACTN</name>
<dbReference type="EMBL" id="LT629732">
    <property type="protein sequence ID" value="SDT14379.1"/>
    <property type="molecule type" value="Genomic_DNA"/>
</dbReference>
<accession>A0A1H1XZK9</accession>
<evidence type="ECO:0000313" key="2">
    <source>
        <dbReference type="EMBL" id="SDT14379.1"/>
    </source>
</evidence>
<reference evidence="2 3" key="1">
    <citation type="submission" date="2016-10" db="EMBL/GenBank/DDBJ databases">
        <authorList>
            <person name="de Groot N.N."/>
        </authorList>
    </citation>
    <scope>NUCLEOTIDE SEQUENCE [LARGE SCALE GENOMIC DNA]</scope>
    <source>
        <strain evidence="2 3">DSM 22024</strain>
    </source>
</reference>
<dbReference type="PIRSF" id="PIRSF021603">
    <property type="entry name" value="UCP21603_acetyltransf"/>
    <property type="match status" value="1"/>
</dbReference>
<dbReference type="OrthoDB" id="5241264at2"/>